<keyword evidence="3" id="KW-1185">Reference proteome</keyword>
<accession>A0A1J1ID87</accession>
<protein>
    <submittedName>
        <fullName evidence="2">CLUMA_CG011544, isoform A</fullName>
    </submittedName>
</protein>
<gene>
    <name evidence="2" type="ORF">CLUMA_CG011544</name>
</gene>
<dbReference type="AlphaFoldDB" id="A0A1J1ID87"/>
<organism evidence="2 3">
    <name type="scientific">Clunio marinus</name>
    <dbReference type="NCBI Taxonomy" id="568069"/>
    <lineage>
        <taxon>Eukaryota</taxon>
        <taxon>Metazoa</taxon>
        <taxon>Ecdysozoa</taxon>
        <taxon>Arthropoda</taxon>
        <taxon>Hexapoda</taxon>
        <taxon>Insecta</taxon>
        <taxon>Pterygota</taxon>
        <taxon>Neoptera</taxon>
        <taxon>Endopterygota</taxon>
        <taxon>Diptera</taxon>
        <taxon>Nematocera</taxon>
        <taxon>Chironomoidea</taxon>
        <taxon>Chironomidae</taxon>
        <taxon>Clunio</taxon>
    </lineage>
</organism>
<dbReference type="EMBL" id="CVRI01000047">
    <property type="protein sequence ID" value="CRK98179.1"/>
    <property type="molecule type" value="Genomic_DNA"/>
</dbReference>
<dbReference type="Proteomes" id="UP000183832">
    <property type="component" value="Unassembled WGS sequence"/>
</dbReference>
<feature type="compositionally biased region" description="Basic and acidic residues" evidence="1">
    <location>
        <begin position="8"/>
        <end position="30"/>
    </location>
</feature>
<sequence>MQAQSENEMIKQHFEQLQESKKRVDQKFRSSDQFPSSPLSSYIPECATSFSQSIHSTMFFGVLMSLIRKSCALVSIIASKVADNGKAKFKFEDELIQHHKSYACFDTLASAQNSINTFFLNRQRRKVCRQLFLKY</sequence>
<reference evidence="2 3" key="1">
    <citation type="submission" date="2015-04" db="EMBL/GenBank/DDBJ databases">
        <authorList>
            <person name="Syromyatnikov M.Y."/>
            <person name="Popov V.N."/>
        </authorList>
    </citation>
    <scope>NUCLEOTIDE SEQUENCE [LARGE SCALE GENOMIC DNA]</scope>
</reference>
<proteinExistence type="predicted"/>
<evidence type="ECO:0000313" key="3">
    <source>
        <dbReference type="Proteomes" id="UP000183832"/>
    </source>
</evidence>
<evidence type="ECO:0000256" key="1">
    <source>
        <dbReference type="SAM" id="MobiDB-lite"/>
    </source>
</evidence>
<evidence type="ECO:0000313" key="2">
    <source>
        <dbReference type="EMBL" id="CRK98179.1"/>
    </source>
</evidence>
<feature type="region of interest" description="Disordered" evidence="1">
    <location>
        <begin position="1"/>
        <end position="39"/>
    </location>
</feature>
<name>A0A1J1ID87_9DIPT</name>